<evidence type="ECO:0000256" key="5">
    <source>
        <dbReference type="ARBA" id="ARBA00022989"/>
    </source>
</evidence>
<keyword evidence="4 7" id="KW-0812">Transmembrane</keyword>
<comment type="subcellular location">
    <subcellularLocation>
        <location evidence="1 7">Cell membrane</location>
        <topology evidence="1 7">Multi-pass membrane protein</topology>
    </subcellularLocation>
</comment>
<dbReference type="CDD" id="cd06261">
    <property type="entry name" value="TM_PBP2"/>
    <property type="match status" value="1"/>
</dbReference>
<evidence type="ECO:0000313" key="10">
    <source>
        <dbReference type="Proteomes" id="UP000014155"/>
    </source>
</evidence>
<protein>
    <submittedName>
        <fullName evidence="9">ABC transporter, permease protein</fullName>
    </submittedName>
</protein>
<dbReference type="RefSeq" id="WP_004629246.1">
    <property type="nucleotide sequence ID" value="NZ_AORV01000060.1"/>
</dbReference>
<dbReference type="InterPro" id="IPR051393">
    <property type="entry name" value="ABC_transporter_permease"/>
</dbReference>
<evidence type="ECO:0000313" key="9">
    <source>
        <dbReference type="EMBL" id="EMS70124.1"/>
    </source>
</evidence>
<feature type="domain" description="ABC transmembrane type-1" evidence="8">
    <location>
        <begin position="79"/>
        <end position="298"/>
    </location>
</feature>
<dbReference type="PANTHER" id="PTHR30193:SF37">
    <property type="entry name" value="INNER MEMBRANE ABC TRANSPORTER PERMEASE PROTEIN YCJO"/>
    <property type="match status" value="1"/>
</dbReference>
<feature type="transmembrane region" description="Helical" evidence="7">
    <location>
        <begin position="25"/>
        <end position="46"/>
    </location>
</feature>
<feature type="transmembrane region" description="Helical" evidence="7">
    <location>
        <begin position="116"/>
        <end position="137"/>
    </location>
</feature>
<name>S0FLT1_RUMCE</name>
<dbReference type="PANTHER" id="PTHR30193">
    <property type="entry name" value="ABC TRANSPORTER PERMEASE PROTEIN"/>
    <property type="match status" value="1"/>
</dbReference>
<dbReference type="AlphaFoldDB" id="S0FLT1"/>
<dbReference type="STRING" id="1195236.CTER_4242"/>
<dbReference type="SUPFAM" id="SSF161098">
    <property type="entry name" value="MetI-like"/>
    <property type="match status" value="1"/>
</dbReference>
<keyword evidence="6 7" id="KW-0472">Membrane</keyword>
<evidence type="ECO:0000256" key="1">
    <source>
        <dbReference type="ARBA" id="ARBA00004651"/>
    </source>
</evidence>
<dbReference type="InterPro" id="IPR035906">
    <property type="entry name" value="MetI-like_sf"/>
</dbReference>
<dbReference type="Gene3D" id="1.10.3720.10">
    <property type="entry name" value="MetI-like"/>
    <property type="match status" value="1"/>
</dbReference>
<comment type="caution">
    <text evidence="9">The sequence shown here is derived from an EMBL/GenBank/DDBJ whole genome shotgun (WGS) entry which is preliminary data.</text>
</comment>
<keyword evidence="5 7" id="KW-1133">Transmembrane helix</keyword>
<comment type="similarity">
    <text evidence="7">Belongs to the binding-protein-dependent transport system permease family.</text>
</comment>
<dbReference type="EMBL" id="AORV01000060">
    <property type="protein sequence ID" value="EMS70124.1"/>
    <property type="molecule type" value="Genomic_DNA"/>
</dbReference>
<organism evidence="9 10">
    <name type="scientific">Ruminiclostridium cellobioparum subsp. termitidis CT1112</name>
    <dbReference type="NCBI Taxonomy" id="1195236"/>
    <lineage>
        <taxon>Bacteria</taxon>
        <taxon>Bacillati</taxon>
        <taxon>Bacillota</taxon>
        <taxon>Clostridia</taxon>
        <taxon>Eubacteriales</taxon>
        <taxon>Oscillospiraceae</taxon>
        <taxon>Ruminiclostridium</taxon>
    </lineage>
</organism>
<dbReference type="GO" id="GO:0005886">
    <property type="term" value="C:plasma membrane"/>
    <property type="evidence" value="ECO:0007669"/>
    <property type="project" value="UniProtKB-SubCell"/>
</dbReference>
<keyword evidence="3" id="KW-1003">Cell membrane</keyword>
<evidence type="ECO:0000256" key="3">
    <source>
        <dbReference type="ARBA" id="ARBA00022475"/>
    </source>
</evidence>
<evidence type="ECO:0000256" key="7">
    <source>
        <dbReference type="RuleBase" id="RU363032"/>
    </source>
</evidence>
<accession>S0FLT1</accession>
<dbReference type="eggNOG" id="COG1175">
    <property type="taxonomic scope" value="Bacteria"/>
</dbReference>
<keyword evidence="10" id="KW-1185">Reference proteome</keyword>
<dbReference type="Pfam" id="PF00528">
    <property type="entry name" value="BPD_transp_1"/>
    <property type="match status" value="1"/>
</dbReference>
<feature type="transmembrane region" description="Helical" evidence="7">
    <location>
        <begin position="219"/>
        <end position="239"/>
    </location>
</feature>
<keyword evidence="2 7" id="KW-0813">Transport</keyword>
<dbReference type="PROSITE" id="PS50928">
    <property type="entry name" value="ABC_TM1"/>
    <property type="match status" value="1"/>
</dbReference>
<feature type="transmembrane region" description="Helical" evidence="7">
    <location>
        <begin position="282"/>
        <end position="302"/>
    </location>
</feature>
<dbReference type="PATRIC" id="fig|1195236.3.peg.4417"/>
<gene>
    <name evidence="9" type="ORF">CTER_4242</name>
</gene>
<dbReference type="Proteomes" id="UP000014155">
    <property type="component" value="Unassembled WGS sequence"/>
</dbReference>
<evidence type="ECO:0000256" key="6">
    <source>
        <dbReference type="ARBA" id="ARBA00023136"/>
    </source>
</evidence>
<feature type="transmembrane region" description="Helical" evidence="7">
    <location>
        <begin position="84"/>
        <end position="104"/>
    </location>
</feature>
<evidence type="ECO:0000259" key="8">
    <source>
        <dbReference type="PROSITE" id="PS50928"/>
    </source>
</evidence>
<evidence type="ECO:0000256" key="2">
    <source>
        <dbReference type="ARBA" id="ARBA00022448"/>
    </source>
</evidence>
<dbReference type="InterPro" id="IPR000515">
    <property type="entry name" value="MetI-like"/>
</dbReference>
<evidence type="ECO:0000256" key="4">
    <source>
        <dbReference type="ARBA" id="ARBA00022692"/>
    </source>
</evidence>
<dbReference type="GO" id="GO:0055085">
    <property type="term" value="P:transmembrane transport"/>
    <property type="evidence" value="ECO:0007669"/>
    <property type="project" value="InterPro"/>
</dbReference>
<dbReference type="SUPFAM" id="SSF160964">
    <property type="entry name" value="MalF N-terminal region-like"/>
    <property type="match status" value="1"/>
</dbReference>
<reference evidence="9 10" key="1">
    <citation type="journal article" date="2013" name="Genome Announc.">
        <title>Draft Genome Sequence of the Cellulolytic, Mesophilic, Anaerobic Bacterium Clostridium termitidis Strain CT1112 (DSM 5398).</title>
        <authorList>
            <person name="Lal S."/>
            <person name="Ramachandran U."/>
            <person name="Zhang X."/>
            <person name="Munir R."/>
            <person name="Sparling R."/>
            <person name="Levin D.B."/>
        </authorList>
    </citation>
    <scope>NUCLEOTIDE SEQUENCE [LARGE SCALE GENOMIC DNA]</scope>
    <source>
        <strain evidence="9 10">CT1112</strain>
    </source>
</reference>
<proteinExistence type="inferred from homology"/>
<sequence length="309" mass="35106">MDPLIIIRLSEVIDMKKKYIPYTMIAPYFILYIAFGLFPIIFSLAISFTQWDGIGTATFIGLKNYIRTFTQDKFFYQSLGNTTLLLLVNTPIQISVGLLMATLLKDFFKKTRGAFQLINFLPYITTPVAIGIIFQLMFDWKSGVVNGLLNLLGIDSVYWLGNAWASRGVVVIMEIWKGFGYMMIMFLSGLSTIPDELYESSRIDGAKWRHSFAHITIPLLRPIFTFVIVTSVINGFKLFDEPQLLFSSTSQPIGGPDRAVMTVVMRFYETAFNGFEFGYGSALAYCLFIIIAIVSFFLFKFINRESDMA</sequence>